<dbReference type="CDD" id="cd14014">
    <property type="entry name" value="STKc_PknB_like"/>
    <property type="match status" value="1"/>
</dbReference>
<protein>
    <submittedName>
        <fullName evidence="8">Adenylate cyclase</fullName>
        <ecNumber evidence="8">4.6.1.1</ecNumber>
    </submittedName>
</protein>
<keyword evidence="2 5" id="KW-0547">Nucleotide-binding</keyword>
<dbReference type="SUPFAM" id="SSF52540">
    <property type="entry name" value="P-loop containing nucleoside triphosphate hydrolases"/>
    <property type="match status" value="1"/>
</dbReference>
<dbReference type="Gene3D" id="3.40.50.300">
    <property type="entry name" value="P-loop containing nucleotide triphosphate hydrolases"/>
    <property type="match status" value="1"/>
</dbReference>
<accession>A0A6M5YWM7</accession>
<evidence type="ECO:0000313" key="8">
    <source>
        <dbReference type="EMBL" id="QJW98435.1"/>
    </source>
</evidence>
<dbReference type="SMART" id="SM00220">
    <property type="entry name" value="S_TKc"/>
    <property type="match status" value="1"/>
</dbReference>
<feature type="domain" description="Protein kinase" evidence="7">
    <location>
        <begin position="70"/>
        <end position="348"/>
    </location>
</feature>
<keyword evidence="1" id="KW-0808">Transferase</keyword>
<dbReference type="InterPro" id="IPR008271">
    <property type="entry name" value="Ser/Thr_kinase_AS"/>
</dbReference>
<gene>
    <name evidence="8" type="ORF">FTUN_6025</name>
</gene>
<feature type="compositionally biased region" description="Pro residues" evidence="6">
    <location>
        <begin position="47"/>
        <end position="58"/>
    </location>
</feature>
<evidence type="ECO:0000256" key="5">
    <source>
        <dbReference type="PROSITE-ProRule" id="PRU10141"/>
    </source>
</evidence>
<keyword evidence="8" id="KW-0456">Lyase</keyword>
<dbReference type="InterPro" id="IPR017441">
    <property type="entry name" value="Protein_kinase_ATP_BS"/>
</dbReference>
<evidence type="ECO:0000256" key="4">
    <source>
        <dbReference type="ARBA" id="ARBA00022840"/>
    </source>
</evidence>
<keyword evidence="4 5" id="KW-0067">ATP-binding</keyword>
<keyword evidence="9" id="KW-1185">Reference proteome</keyword>
<evidence type="ECO:0000256" key="2">
    <source>
        <dbReference type="ARBA" id="ARBA00022741"/>
    </source>
</evidence>
<dbReference type="GO" id="GO:0004016">
    <property type="term" value="F:adenylate cyclase activity"/>
    <property type="evidence" value="ECO:0007669"/>
    <property type="project" value="UniProtKB-EC"/>
</dbReference>
<dbReference type="KEGG" id="ftj:FTUN_6025"/>
<dbReference type="PANTHER" id="PTHR43289">
    <property type="entry name" value="MITOGEN-ACTIVATED PROTEIN KINASE KINASE KINASE 20-RELATED"/>
    <property type="match status" value="1"/>
</dbReference>
<dbReference type="AlphaFoldDB" id="A0A6M5YWM7"/>
<dbReference type="PROSITE" id="PS50011">
    <property type="entry name" value="PROTEIN_KINASE_DOM"/>
    <property type="match status" value="1"/>
</dbReference>
<dbReference type="Proteomes" id="UP000503447">
    <property type="component" value="Chromosome"/>
</dbReference>
<feature type="region of interest" description="Disordered" evidence="6">
    <location>
        <begin position="42"/>
        <end position="65"/>
    </location>
</feature>
<evidence type="ECO:0000313" key="9">
    <source>
        <dbReference type="Proteomes" id="UP000503447"/>
    </source>
</evidence>
<dbReference type="EC" id="4.6.1.1" evidence="8"/>
<reference evidence="9" key="1">
    <citation type="submission" date="2020-05" db="EMBL/GenBank/DDBJ databases">
        <title>Frigoriglobus tundricola gen. nov., sp. nov., a psychrotolerant cellulolytic planctomycete of the family Gemmataceae with two divergent copies of 16S rRNA gene.</title>
        <authorList>
            <person name="Kulichevskaya I.S."/>
            <person name="Ivanova A.A."/>
            <person name="Naumoff D.G."/>
            <person name="Beletsky A.V."/>
            <person name="Rijpstra W.I.C."/>
            <person name="Sinninghe Damste J.S."/>
            <person name="Mardanov A.V."/>
            <person name="Ravin N.V."/>
            <person name="Dedysh S.N."/>
        </authorList>
    </citation>
    <scope>NUCLEOTIDE SEQUENCE [LARGE SCALE GENOMIC DNA]</scope>
    <source>
        <strain evidence="9">PL17</strain>
    </source>
</reference>
<proteinExistence type="predicted"/>
<sequence length="1007" mass="109895">MSPSPMGPDDPVLGDFLRALKADPEGLLGELKDLAHAGLADARPTPAAVPPSAHPPSRPSIGPGSELGDYRLGELLGTGGMGEVYEAVNCRSNVPGNRFAIKILRPDVTISNASDRFRNEFLKLKELGRANNIVPLIDALSADDVVYMVMPLVGGSLAGHLARKNGAASPWDWSADVVRQIASALLAISRTLSGLVHRDLKPANVLLEDVPDSPTFPNAVHVLVCDFGLAIIPGAARSGLKTCLRLGTVPYFSPEYVRDASDLGPRSDLFSLGIIAYELVTGRHPFLAADNSTSAVMGRIIRGEYAPILKIQAGVPGPLVGLIERLLSQSPKDRPLPLRVVEELDTLLDRRVVAGLTARVPPSSPSVPHHLEPDPGEIFGRDGPVTDGPTVAAEAAAAADLTAATRSRLYWGLGGIGKSTFALKVAHHPTVAAAFRDRRYHIRLDGVRSAAAVEDRVADALGLTGSDRIRVLDALLQDGTSRLLVLDTLDTPTEHDRAGVDRLLTRWGRYPRLTFIHTARSPLWPTGDWVSRVEIPPLSAGAVGQVFLAVAGRFAADSRLDRVLKLADGVPLAARLLAYLVIESDSIESFLRQWDKASGEVFDPAPADRNASVHRTVAFSLNHTRLRNSAPAGRLLRLLADLPDGLFLADVAAGLPELDLDVAIPPLRSVGGLVRIGDDRLTILAPIRDELRRLLPRHDEDWRAAIVHLARRVRTASSSYRDTGDADALVWFRVMQQNVEIALADGLVRQLPESIDGVMGLARFGERLGIDYRQALSTAAEQATSRDRAICRGMIADVLEQQGQVDEALRIRREEELPVYERLGLVRSKAVTMGKIADVLEQQGQVDEALRIRREEELPVYERLGLVREKAVTMGQIADVLEQQGQVDEALRIRREEELPVYERLGLVRLKAVTMGRIADVLKRQGRVDEALRIYREDVLPVLTSIPDAYWVMRFKTQLAKGLVRPNRNENGNEARDLLMDALALSQQLRSPFATEIRSLLNEWFPG</sequence>
<dbReference type="InterPro" id="IPR000719">
    <property type="entry name" value="Prot_kinase_dom"/>
</dbReference>
<dbReference type="PROSITE" id="PS00108">
    <property type="entry name" value="PROTEIN_KINASE_ST"/>
    <property type="match status" value="1"/>
</dbReference>
<dbReference type="PANTHER" id="PTHR43289:SF6">
    <property type="entry name" value="SERINE_THREONINE-PROTEIN KINASE NEKL-3"/>
    <property type="match status" value="1"/>
</dbReference>
<dbReference type="SUPFAM" id="SSF56112">
    <property type="entry name" value="Protein kinase-like (PK-like)"/>
    <property type="match status" value="1"/>
</dbReference>
<dbReference type="GO" id="GO:0005524">
    <property type="term" value="F:ATP binding"/>
    <property type="evidence" value="ECO:0007669"/>
    <property type="project" value="UniProtKB-UniRule"/>
</dbReference>
<dbReference type="RefSeq" id="WP_171473621.1">
    <property type="nucleotide sequence ID" value="NZ_CP053452.2"/>
</dbReference>
<evidence type="ECO:0000256" key="3">
    <source>
        <dbReference type="ARBA" id="ARBA00022777"/>
    </source>
</evidence>
<dbReference type="Gene3D" id="1.10.510.10">
    <property type="entry name" value="Transferase(Phosphotransferase) domain 1"/>
    <property type="match status" value="1"/>
</dbReference>
<organism evidence="8 9">
    <name type="scientific">Frigoriglobus tundricola</name>
    <dbReference type="NCBI Taxonomy" id="2774151"/>
    <lineage>
        <taxon>Bacteria</taxon>
        <taxon>Pseudomonadati</taxon>
        <taxon>Planctomycetota</taxon>
        <taxon>Planctomycetia</taxon>
        <taxon>Gemmatales</taxon>
        <taxon>Gemmataceae</taxon>
        <taxon>Frigoriglobus</taxon>
    </lineage>
</organism>
<keyword evidence="3" id="KW-0418">Kinase</keyword>
<dbReference type="EMBL" id="CP053452">
    <property type="protein sequence ID" value="QJW98435.1"/>
    <property type="molecule type" value="Genomic_DNA"/>
</dbReference>
<dbReference type="InterPro" id="IPR011009">
    <property type="entry name" value="Kinase-like_dom_sf"/>
</dbReference>
<feature type="binding site" evidence="5">
    <location>
        <position position="102"/>
    </location>
    <ligand>
        <name>ATP</name>
        <dbReference type="ChEBI" id="CHEBI:30616"/>
    </ligand>
</feature>
<dbReference type="GO" id="GO:0004674">
    <property type="term" value="F:protein serine/threonine kinase activity"/>
    <property type="evidence" value="ECO:0007669"/>
    <property type="project" value="TreeGrafter"/>
</dbReference>
<dbReference type="Pfam" id="PF00069">
    <property type="entry name" value="Pkinase"/>
    <property type="match status" value="1"/>
</dbReference>
<dbReference type="Gene3D" id="1.25.40.10">
    <property type="entry name" value="Tetratricopeptide repeat domain"/>
    <property type="match status" value="1"/>
</dbReference>
<dbReference type="InterPro" id="IPR011990">
    <property type="entry name" value="TPR-like_helical_dom_sf"/>
</dbReference>
<dbReference type="PROSITE" id="PS00107">
    <property type="entry name" value="PROTEIN_KINASE_ATP"/>
    <property type="match status" value="1"/>
</dbReference>
<dbReference type="SUPFAM" id="SSF48452">
    <property type="entry name" value="TPR-like"/>
    <property type="match status" value="1"/>
</dbReference>
<name>A0A6M5YWM7_9BACT</name>
<evidence type="ECO:0000256" key="1">
    <source>
        <dbReference type="ARBA" id="ARBA00022679"/>
    </source>
</evidence>
<evidence type="ECO:0000256" key="6">
    <source>
        <dbReference type="SAM" id="MobiDB-lite"/>
    </source>
</evidence>
<evidence type="ECO:0000259" key="7">
    <source>
        <dbReference type="PROSITE" id="PS50011"/>
    </source>
</evidence>
<dbReference type="InterPro" id="IPR027417">
    <property type="entry name" value="P-loop_NTPase"/>
</dbReference>